<dbReference type="EMBL" id="VDFN01000002">
    <property type="protein sequence ID" value="MQS44629.1"/>
    <property type="molecule type" value="Genomic_DNA"/>
</dbReference>
<evidence type="ECO:0000313" key="3">
    <source>
        <dbReference type="EMBL" id="MQS53113.1"/>
    </source>
</evidence>
<dbReference type="Proteomes" id="UP000436655">
    <property type="component" value="Unassembled WGS sequence"/>
</dbReference>
<reference evidence="2" key="2">
    <citation type="submission" date="2019-05" db="EMBL/GenBank/DDBJ databases">
        <authorList>
            <person name="Schuster J.A."/>
            <person name="Ehrmann M.A."/>
        </authorList>
    </citation>
    <scope>NUCLEOTIDE SEQUENCE</scope>
    <source>
        <strain evidence="2">TMW 1.2098</strain>
    </source>
</reference>
<evidence type="ECO:0000313" key="2">
    <source>
        <dbReference type="EMBL" id="MQS44629.1"/>
    </source>
</evidence>
<dbReference type="Proteomes" id="UP000380386">
    <property type="component" value="Unassembled WGS sequence"/>
</dbReference>
<dbReference type="RefSeq" id="WP_125704820.1">
    <property type="nucleotide sequence ID" value="NZ_JBHTOO010000002.1"/>
</dbReference>
<feature type="transmembrane region" description="Helical" evidence="1">
    <location>
        <begin position="79"/>
        <end position="100"/>
    </location>
</feature>
<keyword evidence="5" id="KW-1185">Reference proteome</keyword>
<feature type="transmembrane region" description="Helical" evidence="1">
    <location>
        <begin position="7"/>
        <end position="28"/>
    </location>
</feature>
<name>A0A5P0ZJ40_9LACO</name>
<feature type="transmembrane region" description="Helical" evidence="1">
    <location>
        <begin position="106"/>
        <end position="123"/>
    </location>
</feature>
<dbReference type="OrthoDB" id="1821221at2"/>
<feature type="transmembrane region" description="Helical" evidence="1">
    <location>
        <begin position="327"/>
        <end position="345"/>
    </location>
</feature>
<keyword evidence="1" id="KW-0812">Transmembrane</keyword>
<feature type="transmembrane region" description="Helical" evidence="1">
    <location>
        <begin position="130"/>
        <end position="150"/>
    </location>
</feature>
<feature type="transmembrane region" description="Helical" evidence="1">
    <location>
        <begin position="162"/>
        <end position="193"/>
    </location>
</feature>
<dbReference type="AlphaFoldDB" id="A0A5P0ZJ40"/>
<evidence type="ECO:0000313" key="5">
    <source>
        <dbReference type="Proteomes" id="UP000436655"/>
    </source>
</evidence>
<feature type="transmembrane region" description="Helical" evidence="1">
    <location>
        <begin position="352"/>
        <end position="372"/>
    </location>
</feature>
<organism evidence="3 4">
    <name type="scientific">Companilactobacillus mishanensis</name>
    <dbReference type="NCBI Taxonomy" id="2486008"/>
    <lineage>
        <taxon>Bacteria</taxon>
        <taxon>Bacillati</taxon>
        <taxon>Bacillota</taxon>
        <taxon>Bacilli</taxon>
        <taxon>Lactobacillales</taxon>
        <taxon>Lactobacillaceae</taxon>
        <taxon>Companilactobacillus</taxon>
    </lineage>
</organism>
<feature type="transmembrane region" description="Helical" evidence="1">
    <location>
        <begin position="252"/>
        <end position="272"/>
    </location>
</feature>
<dbReference type="EMBL" id="VDFM01000011">
    <property type="protein sequence ID" value="MQS53113.1"/>
    <property type="molecule type" value="Genomic_DNA"/>
</dbReference>
<sequence>MKVTKSSIFTTFTFLCVFIYFAIFRLFLIPVGDDYFWYGDKGMYLLHHAFYSANSIYGGSSNGRYLANSLEMLMMHSRPIAMLLFAFFWTLAIWAIWQLLRREKSIIPLIIAISMAFTLPKGFKQNILLWNNAFIVYVPPIAIILTYLVICKKLGTDHNSKVLAVVAFILGLSGGLFLETTTILQIAVGIIIILNSHKHPRAYQISYLTGAVLSALIMFTNLSYFTSNTSNYRRTSFALTDIWKMLSSFTHYWLLSFNLLVIFSICLAIILLSIRRKLNSYAKWIEIIMSLLFMIYFAFSKIYLSFFKPKKQFLFSGGLDTFNQLDTIASLSFILFLGFSIFVQFKNNKLMYLYYLLAGISFAPVLVVMTPISCRPEFIPYVFLYLIAGNFVLSTFEIYNFKFFIPIIILLIIGVAGNYQVKMYQNYFANLERVKQSDFLDGAGPLKTHVPHRDYVFYNDDLLQQDGTYWRNYLDRHDNEN</sequence>
<reference evidence="4 5" key="1">
    <citation type="journal article" date="2019" name="Syst. Appl. Microbiol.">
        <title>Polyphasic characterization of two novel Lactobacillus spp. isolated from blown salami packages: Description of Lactobacillus halodurans sp. nov. and Lactobacillus salsicarnum sp. nov.</title>
        <authorList>
            <person name="Schuster J.A."/>
            <person name="Klingl A."/>
            <person name="Vogel R.F."/>
            <person name="Ehrmann M.A."/>
        </authorList>
    </citation>
    <scope>NUCLEOTIDE SEQUENCE [LARGE SCALE GENOMIC DNA]</scope>
    <source>
        <strain evidence="2 5">TMW 1.2098</strain>
        <strain evidence="3 4">TMW 1.2118</strain>
    </source>
</reference>
<keyword evidence="1" id="KW-1133">Transmembrane helix</keyword>
<keyword evidence="1" id="KW-0472">Membrane</keyword>
<proteinExistence type="predicted"/>
<comment type="caution">
    <text evidence="3">The sequence shown here is derived from an EMBL/GenBank/DDBJ whole genome shotgun (WGS) entry which is preliminary data.</text>
</comment>
<gene>
    <name evidence="3" type="ORF">FHL02_08780</name>
    <name evidence="2" type="ORF">FHL03_03915</name>
</gene>
<evidence type="ECO:0000313" key="4">
    <source>
        <dbReference type="Proteomes" id="UP000380386"/>
    </source>
</evidence>
<feature type="transmembrane region" description="Helical" evidence="1">
    <location>
        <begin position="48"/>
        <end position="67"/>
    </location>
</feature>
<feature type="transmembrane region" description="Helical" evidence="1">
    <location>
        <begin position="403"/>
        <end position="421"/>
    </location>
</feature>
<feature type="transmembrane region" description="Helical" evidence="1">
    <location>
        <begin position="284"/>
        <end position="307"/>
    </location>
</feature>
<evidence type="ECO:0000256" key="1">
    <source>
        <dbReference type="SAM" id="Phobius"/>
    </source>
</evidence>
<feature type="transmembrane region" description="Helical" evidence="1">
    <location>
        <begin position="378"/>
        <end position="396"/>
    </location>
</feature>
<accession>A0A5P0ZJ40</accession>
<feature type="transmembrane region" description="Helical" evidence="1">
    <location>
        <begin position="205"/>
        <end position="225"/>
    </location>
</feature>
<protein>
    <submittedName>
        <fullName evidence="3">Uncharacterized protein</fullName>
    </submittedName>
</protein>